<dbReference type="PANTHER" id="PTHR13847">
    <property type="entry name" value="SARCOSINE DEHYDROGENASE-RELATED"/>
    <property type="match status" value="1"/>
</dbReference>
<dbReference type="GO" id="GO:0016491">
    <property type="term" value="F:oxidoreductase activity"/>
    <property type="evidence" value="ECO:0007669"/>
    <property type="project" value="UniProtKB-KW"/>
</dbReference>
<dbReference type="InterPro" id="IPR036188">
    <property type="entry name" value="FAD/NAD-bd_sf"/>
</dbReference>
<dbReference type="InterPro" id="IPR006076">
    <property type="entry name" value="FAD-dep_OxRdtase"/>
</dbReference>
<feature type="domain" description="FAD dependent oxidoreductase" evidence="1">
    <location>
        <begin position="16"/>
        <end position="379"/>
    </location>
</feature>
<gene>
    <name evidence="2" type="ORF">QTN47_23580</name>
</gene>
<dbReference type="Proteomes" id="UP001560573">
    <property type="component" value="Unassembled WGS sequence"/>
</dbReference>
<keyword evidence="3" id="KW-1185">Reference proteome</keyword>
<sequence length="383" mass="42763">MQISIWEKESFFANRDILIIGAGLVGLWTAYEIKKRNPSINILIIEKGIVPTGASTRNAGFACFGSPTELLHDFDTQGKDDTLKVVEMRFKGIEKIKRLFVRGVIDYDNCGGFECLDNQKNDISAIKSRLPELNLLLKDVTGASETYTWADEKLDTFGLAGFDALIENGFESSLHSGKLLMAFVKFVQSMGVDILPGVEVAGWTEVSKGVELEASYQINNQKEKLKFFGRNLIVCCNAFTNSLLPELKVSPERGQVIVTSPIPHLPLHGTFHYDEGFYYFRNIGNRILLGGARNSAFEEEHTDRLTETPGIQKKLEDFLRDHIAGDYEYTIDFRWSGIMGFTQNKQPVIHHVSDRVHAVVSCNGMGVALSPVVAEKVAESLFK</sequence>
<accession>A0ABV3ZPE6</accession>
<dbReference type="EC" id="1.-.-.-" evidence="2"/>
<dbReference type="Gene3D" id="3.50.50.60">
    <property type="entry name" value="FAD/NAD(P)-binding domain"/>
    <property type="match status" value="1"/>
</dbReference>
<dbReference type="Gene3D" id="3.30.9.10">
    <property type="entry name" value="D-Amino Acid Oxidase, subunit A, domain 2"/>
    <property type="match status" value="1"/>
</dbReference>
<dbReference type="EMBL" id="JAULBC010000009">
    <property type="protein sequence ID" value="MEX6690514.1"/>
    <property type="molecule type" value="Genomic_DNA"/>
</dbReference>
<dbReference type="SUPFAM" id="SSF51905">
    <property type="entry name" value="FAD/NAD(P)-binding domain"/>
    <property type="match status" value="1"/>
</dbReference>
<protein>
    <submittedName>
        <fullName evidence="2">FAD-dependent oxidoreductase</fullName>
        <ecNumber evidence="2">1.-.-.-</ecNumber>
    </submittedName>
</protein>
<proteinExistence type="predicted"/>
<evidence type="ECO:0000313" key="3">
    <source>
        <dbReference type="Proteomes" id="UP001560573"/>
    </source>
</evidence>
<organism evidence="2 3">
    <name type="scientific">Danxiaibacter flavus</name>
    <dbReference type="NCBI Taxonomy" id="3049108"/>
    <lineage>
        <taxon>Bacteria</taxon>
        <taxon>Pseudomonadati</taxon>
        <taxon>Bacteroidota</taxon>
        <taxon>Chitinophagia</taxon>
        <taxon>Chitinophagales</taxon>
        <taxon>Chitinophagaceae</taxon>
        <taxon>Danxiaibacter</taxon>
    </lineage>
</organism>
<keyword evidence="2" id="KW-0560">Oxidoreductase</keyword>
<dbReference type="PANTHER" id="PTHR13847:SF281">
    <property type="entry name" value="FAD DEPENDENT OXIDOREDUCTASE DOMAIN-CONTAINING PROTEIN"/>
    <property type="match status" value="1"/>
</dbReference>
<dbReference type="RefSeq" id="WP_369331929.1">
    <property type="nucleotide sequence ID" value="NZ_JAULBC010000009.1"/>
</dbReference>
<reference evidence="2 3" key="1">
    <citation type="submission" date="2023-07" db="EMBL/GenBank/DDBJ databases">
        <authorList>
            <person name="Lian W.-H."/>
        </authorList>
    </citation>
    <scope>NUCLEOTIDE SEQUENCE [LARGE SCALE GENOMIC DNA]</scope>
    <source>
        <strain evidence="2 3">SYSU DXS3180</strain>
    </source>
</reference>
<comment type="caution">
    <text evidence="2">The sequence shown here is derived from an EMBL/GenBank/DDBJ whole genome shotgun (WGS) entry which is preliminary data.</text>
</comment>
<evidence type="ECO:0000259" key="1">
    <source>
        <dbReference type="Pfam" id="PF01266"/>
    </source>
</evidence>
<dbReference type="Pfam" id="PF01266">
    <property type="entry name" value="DAO"/>
    <property type="match status" value="1"/>
</dbReference>
<evidence type="ECO:0000313" key="2">
    <source>
        <dbReference type="EMBL" id="MEX6690514.1"/>
    </source>
</evidence>
<name>A0ABV3ZPE6_9BACT</name>